<dbReference type="Proteomes" id="UP000066042">
    <property type="component" value="Chromosome"/>
</dbReference>
<protein>
    <submittedName>
        <fullName evidence="2">Uncharacterized protein</fullName>
    </submittedName>
</protein>
<keyword evidence="1" id="KW-0472">Membrane</keyword>
<proteinExistence type="predicted"/>
<keyword evidence="1" id="KW-0812">Transmembrane</keyword>
<organism evidence="2 3">
    <name type="scientific">Thermococcus barophilus</name>
    <dbReference type="NCBI Taxonomy" id="55802"/>
    <lineage>
        <taxon>Archaea</taxon>
        <taxon>Methanobacteriati</taxon>
        <taxon>Methanobacteriota</taxon>
        <taxon>Thermococci</taxon>
        <taxon>Thermococcales</taxon>
        <taxon>Thermococcaceae</taxon>
        <taxon>Thermococcus</taxon>
    </lineage>
</organism>
<dbReference type="AlphaFoldDB" id="A0A0S1XEU7"/>
<name>A0A0S1XEU7_THEBA</name>
<dbReference type="EMBL" id="CP013050">
    <property type="protein sequence ID" value="ALM76276.1"/>
    <property type="molecule type" value="Genomic_DNA"/>
</dbReference>
<accession>A0A0S1XEU7</accession>
<sequence>MDFSLFIERYGYKILLLIVVSGILAVTLTPFVMMFWAFSSGGITTAVISVIIFAIGISLMAAPKIWSFADRMRQTYIIEDWSEKE</sequence>
<dbReference type="PATRIC" id="fig|55802.8.peg.2364"/>
<dbReference type="RefSeq" id="WP_056934696.1">
    <property type="nucleotide sequence ID" value="NZ_CP013050.1"/>
</dbReference>
<evidence type="ECO:0000256" key="1">
    <source>
        <dbReference type="SAM" id="Phobius"/>
    </source>
</evidence>
<evidence type="ECO:0000313" key="2">
    <source>
        <dbReference type="EMBL" id="ALM76276.1"/>
    </source>
</evidence>
<evidence type="ECO:0000313" key="3">
    <source>
        <dbReference type="Proteomes" id="UP000066042"/>
    </source>
</evidence>
<dbReference type="GeneID" id="26137596"/>
<gene>
    <name evidence="2" type="ORF">TBCH5v1_2383</name>
</gene>
<keyword evidence="1" id="KW-1133">Transmembrane helix</keyword>
<reference evidence="2 3" key="1">
    <citation type="journal article" date="2016" name="Genome Announc.">
        <title>Complete genome sequence of the hyperthermophilic and piezophilic archaeon Thermococcus barophilus Ch5, capable of growth at the expense of hydrogenogenesis from carbon monoxide and formate.</title>
        <authorList>
            <person name="Oger P."/>
            <person name="Sokolova T.G."/>
            <person name="Kozhevnikova D.A."/>
            <person name="Taranov E.A."/>
            <person name="Vannier P."/>
            <person name="Lee H.S."/>
            <person name="Kwon K.K."/>
            <person name="Kang S.G."/>
            <person name="Lee J.H."/>
            <person name="Bonch-Osmolovskaya E.A."/>
            <person name="Lebedinsky A.V."/>
        </authorList>
    </citation>
    <scope>NUCLEOTIDE SEQUENCE [LARGE SCALE GENOMIC DNA]</scope>
    <source>
        <strain evidence="3">Ch5</strain>
    </source>
</reference>
<feature type="transmembrane region" description="Helical" evidence="1">
    <location>
        <begin position="43"/>
        <end position="62"/>
    </location>
</feature>
<feature type="transmembrane region" description="Helical" evidence="1">
    <location>
        <begin position="12"/>
        <end position="37"/>
    </location>
</feature>